<dbReference type="EMBL" id="MNCJ02000322">
    <property type="protein sequence ID" value="KAF5799301.1"/>
    <property type="molecule type" value="Genomic_DNA"/>
</dbReference>
<comment type="caution">
    <text evidence="1">The sequence shown here is derived from an EMBL/GenBank/DDBJ whole genome shotgun (WGS) entry which is preliminary data.</text>
</comment>
<sequence>MDRCIPIDLEPRPCLFGLLNWINLDRRTSAIKNTVPTQPGSPDHVVPVRLRFPIGYTTIQYVDCGYPSDLEIQG</sequence>
<reference evidence="1" key="1">
    <citation type="journal article" date="2017" name="Nature">
        <title>The sunflower genome provides insights into oil metabolism, flowering and Asterid evolution.</title>
        <authorList>
            <person name="Badouin H."/>
            <person name="Gouzy J."/>
            <person name="Grassa C.J."/>
            <person name="Murat F."/>
            <person name="Staton S.E."/>
            <person name="Cottret L."/>
            <person name="Lelandais-Briere C."/>
            <person name="Owens G.L."/>
            <person name="Carrere S."/>
            <person name="Mayjonade B."/>
            <person name="Legrand L."/>
            <person name="Gill N."/>
            <person name="Kane N.C."/>
            <person name="Bowers J.E."/>
            <person name="Hubner S."/>
            <person name="Bellec A."/>
            <person name="Berard A."/>
            <person name="Berges H."/>
            <person name="Blanchet N."/>
            <person name="Boniface M.C."/>
            <person name="Brunel D."/>
            <person name="Catrice O."/>
            <person name="Chaidir N."/>
            <person name="Claudel C."/>
            <person name="Donnadieu C."/>
            <person name="Faraut T."/>
            <person name="Fievet G."/>
            <person name="Helmstetter N."/>
            <person name="King M."/>
            <person name="Knapp S.J."/>
            <person name="Lai Z."/>
            <person name="Le Paslier M.C."/>
            <person name="Lippi Y."/>
            <person name="Lorenzon L."/>
            <person name="Mandel J.R."/>
            <person name="Marage G."/>
            <person name="Marchand G."/>
            <person name="Marquand E."/>
            <person name="Bret-Mestries E."/>
            <person name="Morien E."/>
            <person name="Nambeesan S."/>
            <person name="Nguyen T."/>
            <person name="Pegot-Espagnet P."/>
            <person name="Pouilly N."/>
            <person name="Raftis F."/>
            <person name="Sallet E."/>
            <person name="Schiex T."/>
            <person name="Thomas J."/>
            <person name="Vandecasteele C."/>
            <person name="Vares D."/>
            <person name="Vear F."/>
            <person name="Vautrin S."/>
            <person name="Crespi M."/>
            <person name="Mangin B."/>
            <person name="Burke J.M."/>
            <person name="Salse J."/>
            <person name="Munos S."/>
            <person name="Vincourt P."/>
            <person name="Rieseberg L.H."/>
            <person name="Langlade N.B."/>
        </authorList>
    </citation>
    <scope>NUCLEOTIDE SEQUENCE</scope>
    <source>
        <tissue evidence="1">Leaves</tissue>
    </source>
</reference>
<organism evidence="1 2">
    <name type="scientific">Helianthus annuus</name>
    <name type="common">Common sunflower</name>
    <dbReference type="NCBI Taxonomy" id="4232"/>
    <lineage>
        <taxon>Eukaryota</taxon>
        <taxon>Viridiplantae</taxon>
        <taxon>Streptophyta</taxon>
        <taxon>Embryophyta</taxon>
        <taxon>Tracheophyta</taxon>
        <taxon>Spermatophyta</taxon>
        <taxon>Magnoliopsida</taxon>
        <taxon>eudicotyledons</taxon>
        <taxon>Gunneridae</taxon>
        <taxon>Pentapetalae</taxon>
        <taxon>asterids</taxon>
        <taxon>campanulids</taxon>
        <taxon>Asterales</taxon>
        <taxon>Asteraceae</taxon>
        <taxon>Asteroideae</taxon>
        <taxon>Heliantheae alliance</taxon>
        <taxon>Heliantheae</taxon>
        <taxon>Helianthus</taxon>
    </lineage>
</organism>
<reference evidence="1" key="2">
    <citation type="submission" date="2020-06" db="EMBL/GenBank/DDBJ databases">
        <title>Helianthus annuus Genome sequencing and assembly Release 2.</title>
        <authorList>
            <person name="Gouzy J."/>
            <person name="Langlade N."/>
            <person name="Munos S."/>
        </authorList>
    </citation>
    <scope>NUCLEOTIDE SEQUENCE</scope>
    <source>
        <tissue evidence="1">Leaves</tissue>
    </source>
</reference>
<dbReference type="Gramene" id="mRNA:HanXRQr2_Chr07g0302961">
    <property type="protein sequence ID" value="mRNA:HanXRQr2_Chr07g0302961"/>
    <property type="gene ID" value="HanXRQr2_Chr07g0302961"/>
</dbReference>
<dbReference type="AlphaFoldDB" id="A0A9K3ILY4"/>
<protein>
    <submittedName>
        <fullName evidence="1">Uncharacterized protein</fullName>
    </submittedName>
</protein>
<evidence type="ECO:0000313" key="2">
    <source>
        <dbReference type="Proteomes" id="UP000215914"/>
    </source>
</evidence>
<evidence type="ECO:0000313" key="1">
    <source>
        <dbReference type="EMBL" id="KAF5799301.1"/>
    </source>
</evidence>
<gene>
    <name evidence="1" type="ORF">HanXRQr2_Chr07g0302961</name>
</gene>
<keyword evidence="2" id="KW-1185">Reference proteome</keyword>
<dbReference type="Proteomes" id="UP000215914">
    <property type="component" value="Unassembled WGS sequence"/>
</dbReference>
<proteinExistence type="predicted"/>
<accession>A0A9K3ILY4</accession>
<name>A0A9K3ILY4_HELAN</name>